<dbReference type="PRINTS" id="PR01590">
    <property type="entry name" value="HTHFIS"/>
</dbReference>
<dbReference type="InterPro" id="IPR027417">
    <property type="entry name" value="P-loop_NTPase"/>
</dbReference>
<keyword evidence="5" id="KW-0597">Phosphoprotein</keyword>
<evidence type="ECO:0000256" key="4">
    <source>
        <dbReference type="ARBA" id="ARBA00023163"/>
    </source>
</evidence>
<dbReference type="InterPro" id="IPR025662">
    <property type="entry name" value="Sigma_54_int_dom_ATP-bd_1"/>
</dbReference>
<dbReference type="SUPFAM" id="SSF46689">
    <property type="entry name" value="Homeodomain-like"/>
    <property type="match status" value="1"/>
</dbReference>
<dbReference type="EMBL" id="AP024238">
    <property type="protein sequence ID" value="BCO28170.1"/>
    <property type="molecule type" value="Genomic_DNA"/>
</dbReference>
<reference evidence="8 9" key="1">
    <citation type="journal article" date="2021" name="Microbiol. Spectr.">
        <title>A Single Bacterium Capable of Oxidation and Reduction of Iron at Circumneutral pH.</title>
        <authorList>
            <person name="Kato S."/>
            <person name="Ohkuma M."/>
        </authorList>
    </citation>
    <scope>NUCLEOTIDE SEQUENCE [LARGE SCALE GENOMIC DNA]</scope>
    <source>
        <strain evidence="8 9">MIZ03</strain>
    </source>
</reference>
<evidence type="ECO:0000313" key="8">
    <source>
        <dbReference type="EMBL" id="BCO28170.1"/>
    </source>
</evidence>
<dbReference type="InterPro" id="IPR003593">
    <property type="entry name" value="AAA+_ATPase"/>
</dbReference>
<dbReference type="Gene3D" id="1.10.8.60">
    <property type="match status" value="1"/>
</dbReference>
<evidence type="ECO:0000256" key="3">
    <source>
        <dbReference type="ARBA" id="ARBA00023015"/>
    </source>
</evidence>
<keyword evidence="9" id="KW-1185">Reference proteome</keyword>
<dbReference type="Gene3D" id="3.40.50.2300">
    <property type="match status" value="1"/>
</dbReference>
<feature type="domain" description="Response regulatory" evidence="7">
    <location>
        <begin position="25"/>
        <end position="139"/>
    </location>
</feature>
<evidence type="ECO:0000256" key="5">
    <source>
        <dbReference type="PROSITE-ProRule" id="PRU00169"/>
    </source>
</evidence>
<evidence type="ECO:0000259" key="6">
    <source>
        <dbReference type="PROSITE" id="PS50045"/>
    </source>
</evidence>
<dbReference type="Gene3D" id="1.10.10.60">
    <property type="entry name" value="Homeodomain-like"/>
    <property type="match status" value="1"/>
</dbReference>
<name>A0ABM7MPI4_9BURK</name>
<dbReference type="Pfam" id="PF02954">
    <property type="entry name" value="HTH_8"/>
    <property type="match status" value="1"/>
</dbReference>
<evidence type="ECO:0000256" key="2">
    <source>
        <dbReference type="ARBA" id="ARBA00022840"/>
    </source>
</evidence>
<dbReference type="InterPro" id="IPR025943">
    <property type="entry name" value="Sigma_54_int_dom_ATP-bd_2"/>
</dbReference>
<feature type="domain" description="Sigma-54 factor interaction" evidence="6">
    <location>
        <begin position="165"/>
        <end position="394"/>
    </location>
</feature>
<dbReference type="SUPFAM" id="SSF52540">
    <property type="entry name" value="P-loop containing nucleoside triphosphate hydrolases"/>
    <property type="match status" value="1"/>
</dbReference>
<dbReference type="RefSeq" id="WP_223904150.1">
    <property type="nucleotide sequence ID" value="NZ_AP024238.1"/>
</dbReference>
<dbReference type="Pfam" id="PF00158">
    <property type="entry name" value="Sigma54_activat"/>
    <property type="match status" value="1"/>
</dbReference>
<dbReference type="Proteomes" id="UP000824366">
    <property type="component" value="Chromosome"/>
</dbReference>
<dbReference type="Gene3D" id="3.40.50.300">
    <property type="entry name" value="P-loop containing nucleotide triphosphate hydrolases"/>
    <property type="match status" value="1"/>
</dbReference>
<evidence type="ECO:0000259" key="7">
    <source>
        <dbReference type="PROSITE" id="PS50110"/>
    </source>
</evidence>
<keyword evidence="3" id="KW-0805">Transcription regulation</keyword>
<dbReference type="InterPro" id="IPR058031">
    <property type="entry name" value="AAA_lid_NorR"/>
</dbReference>
<dbReference type="InterPro" id="IPR001789">
    <property type="entry name" value="Sig_transdc_resp-reg_receiver"/>
</dbReference>
<dbReference type="PROSITE" id="PS00676">
    <property type="entry name" value="SIGMA54_INTERACT_2"/>
    <property type="match status" value="1"/>
</dbReference>
<dbReference type="PANTHER" id="PTHR32071">
    <property type="entry name" value="TRANSCRIPTIONAL REGULATORY PROTEIN"/>
    <property type="match status" value="1"/>
</dbReference>
<evidence type="ECO:0000256" key="1">
    <source>
        <dbReference type="ARBA" id="ARBA00022741"/>
    </source>
</evidence>
<dbReference type="SMART" id="SM00382">
    <property type="entry name" value="AAA"/>
    <property type="match status" value="1"/>
</dbReference>
<dbReference type="PROSITE" id="PS50110">
    <property type="entry name" value="RESPONSE_REGULATORY"/>
    <property type="match status" value="1"/>
</dbReference>
<protein>
    <submittedName>
        <fullName evidence="8">Regulatory protein AtoC</fullName>
    </submittedName>
</protein>
<dbReference type="InterPro" id="IPR002078">
    <property type="entry name" value="Sigma_54_int"/>
</dbReference>
<gene>
    <name evidence="8" type="ORF">MIZ03_3067</name>
</gene>
<sequence>MPDQTLPIEIPTPPAKPMEGWPNWSILIVDDEPGMRNFLVKTLVPRCHSVHAVSSAEDGAQFLLQQHVDLIVLDISLPGQSGVAWLKTLREQGFRGSVILITAFADLETAIEALRAGASDFILKPFRVPQILNAIKHCFECARLARENFVLKHTLSRQTDTGINLIGRSAYMQNLRASLPRVAQVDSTVLLQGESGTGKELVARALHYLSPRQNGPFVPVNCASMSVEQIEITLFGQAKAATRSANPSRDGLFYYAQGGTLFLDEVAELPLPVQAALLRALEDLKIRPVGSNQLIPVNVRIMAATHRVLHDEVAAGRFRKDLFFRLQVVDMQLQPLRQRKEDIADLVAHFMAQLAPRIGLHPLSISPQQMDYLMQYDWPGNARELRNLIERSLILGELNVSALYGSTPAQAMTQARYPTDLQALEKQHIQSVLDRVQGDKTRAAELLGISRRTLERRCADWASA</sequence>
<accession>A0ABM7MPI4</accession>
<dbReference type="PANTHER" id="PTHR32071:SF91">
    <property type="entry name" value="TUNGSTATE-RESPONSIVE TWO COMPONENT SIGMA54-DEPENDENT SIGNAL TRANSDUCTION SYSTEM RESPONSE REGULATOR FIS FAMILY"/>
    <property type="match status" value="1"/>
</dbReference>
<proteinExistence type="predicted"/>
<keyword evidence="4" id="KW-0804">Transcription</keyword>
<dbReference type="InterPro" id="IPR011006">
    <property type="entry name" value="CheY-like_superfamily"/>
</dbReference>
<dbReference type="SUPFAM" id="SSF52172">
    <property type="entry name" value="CheY-like"/>
    <property type="match status" value="1"/>
</dbReference>
<dbReference type="SMART" id="SM00448">
    <property type="entry name" value="REC"/>
    <property type="match status" value="1"/>
</dbReference>
<dbReference type="InterPro" id="IPR002197">
    <property type="entry name" value="HTH_Fis"/>
</dbReference>
<dbReference type="PROSITE" id="PS00675">
    <property type="entry name" value="SIGMA54_INTERACT_1"/>
    <property type="match status" value="1"/>
</dbReference>
<dbReference type="CDD" id="cd00009">
    <property type="entry name" value="AAA"/>
    <property type="match status" value="1"/>
</dbReference>
<keyword evidence="1" id="KW-0547">Nucleotide-binding</keyword>
<organism evidence="8 9">
    <name type="scientific">Rhodoferax lithotrophicus</name>
    <dbReference type="NCBI Taxonomy" id="2798804"/>
    <lineage>
        <taxon>Bacteria</taxon>
        <taxon>Pseudomonadati</taxon>
        <taxon>Pseudomonadota</taxon>
        <taxon>Betaproteobacteria</taxon>
        <taxon>Burkholderiales</taxon>
        <taxon>Comamonadaceae</taxon>
        <taxon>Rhodoferax</taxon>
    </lineage>
</organism>
<dbReference type="CDD" id="cd00156">
    <property type="entry name" value="REC"/>
    <property type="match status" value="1"/>
</dbReference>
<keyword evidence="2" id="KW-0067">ATP-binding</keyword>
<dbReference type="Pfam" id="PF25601">
    <property type="entry name" value="AAA_lid_14"/>
    <property type="match status" value="1"/>
</dbReference>
<dbReference type="PROSITE" id="PS50045">
    <property type="entry name" value="SIGMA54_INTERACT_4"/>
    <property type="match status" value="1"/>
</dbReference>
<evidence type="ECO:0000313" key="9">
    <source>
        <dbReference type="Proteomes" id="UP000824366"/>
    </source>
</evidence>
<dbReference type="Pfam" id="PF00072">
    <property type="entry name" value="Response_reg"/>
    <property type="match status" value="1"/>
</dbReference>
<feature type="modified residue" description="4-aspartylphosphate" evidence="5">
    <location>
        <position position="74"/>
    </location>
</feature>
<dbReference type="InterPro" id="IPR009057">
    <property type="entry name" value="Homeodomain-like_sf"/>
</dbReference>